<dbReference type="AlphaFoldDB" id="V4HW63"/>
<evidence type="ECO:0000313" key="3">
    <source>
        <dbReference type="Proteomes" id="UP000017820"/>
    </source>
</evidence>
<dbReference type="InterPro" id="IPR010982">
    <property type="entry name" value="Lambda_DNA-bd_dom_sf"/>
</dbReference>
<feature type="region of interest" description="Disordered" evidence="1">
    <location>
        <begin position="76"/>
        <end position="95"/>
    </location>
</feature>
<feature type="compositionally biased region" description="Basic and acidic residues" evidence="1">
    <location>
        <begin position="83"/>
        <end position="95"/>
    </location>
</feature>
<sequence>MVIDSISESEIDLVIERLREQLSVKSNRALSEKLGLSHSGVAMARKKGTLPYGPIVNACVNYKISLDEVFGIDVDQTSDSSSTEEKPTKSEDVSRNSAEDALAAIALVEQIIDDLLYSKNLDAERELLIRKKLRPMLIEKTFEHNFNEVMVKTIAEGALYMAF</sequence>
<dbReference type="EMBL" id="AUSV01000008">
    <property type="protein sequence ID" value="ESP95055.1"/>
    <property type="molecule type" value="Genomic_DNA"/>
</dbReference>
<reference evidence="2 3" key="1">
    <citation type="submission" date="2013-07" db="EMBL/GenBank/DDBJ databases">
        <title>Draft genome sequence of Pseudoalteromonas luteoviolacea 2ta16.</title>
        <authorList>
            <person name="Allen E.E."/>
            <person name="Azam F."/>
            <person name="Podell S."/>
        </authorList>
    </citation>
    <scope>NUCLEOTIDE SEQUENCE [LARGE SCALE GENOMIC DNA]</scope>
    <source>
        <strain evidence="2 3">2ta16</strain>
    </source>
</reference>
<evidence type="ECO:0000256" key="1">
    <source>
        <dbReference type="SAM" id="MobiDB-lite"/>
    </source>
</evidence>
<dbReference type="PATRIC" id="fig|1353533.3.peg.615"/>
<dbReference type="GO" id="GO:0003677">
    <property type="term" value="F:DNA binding"/>
    <property type="evidence" value="ECO:0007669"/>
    <property type="project" value="InterPro"/>
</dbReference>
<name>V4HW63_PSEL2</name>
<organism evidence="2 3">
    <name type="scientific">Pseudoalteromonas luteoviolacea (strain 2ta16)</name>
    <dbReference type="NCBI Taxonomy" id="1353533"/>
    <lineage>
        <taxon>Bacteria</taxon>
        <taxon>Pseudomonadati</taxon>
        <taxon>Pseudomonadota</taxon>
        <taxon>Gammaproteobacteria</taxon>
        <taxon>Alteromonadales</taxon>
        <taxon>Pseudoalteromonadaceae</taxon>
        <taxon>Pseudoalteromonas</taxon>
    </lineage>
</organism>
<accession>V4HW63</accession>
<gene>
    <name evidence="2" type="ORF">PL2TA16_04611</name>
</gene>
<dbReference type="Proteomes" id="UP000017820">
    <property type="component" value="Unassembled WGS sequence"/>
</dbReference>
<evidence type="ECO:0000313" key="2">
    <source>
        <dbReference type="EMBL" id="ESP95055.1"/>
    </source>
</evidence>
<dbReference type="Gene3D" id="1.10.260.40">
    <property type="entry name" value="lambda repressor-like DNA-binding domains"/>
    <property type="match status" value="1"/>
</dbReference>
<proteinExistence type="predicted"/>
<protein>
    <submittedName>
        <fullName evidence="2">Bacteriophage CI repressor helix-turn-helix domain protein</fullName>
    </submittedName>
</protein>
<dbReference type="RefSeq" id="WP_023397575.1">
    <property type="nucleotide sequence ID" value="NZ_AUSV01000008.1"/>
</dbReference>
<comment type="caution">
    <text evidence="2">The sequence shown here is derived from an EMBL/GenBank/DDBJ whole genome shotgun (WGS) entry which is preliminary data.</text>
</comment>